<sequence>MSTTQADRPEILRGFSNIEELNYQRRGKRGIDYDEYGAEMEPNARVWGVYVDETNKGDKELVEGWNGAMDVMLVFAALYSAILTAFVIESSKDLKPDYSEISARALLTISGTLLSPVTAPGNQSGASQTDISDFVPTTAAVIVNTLWFLSLGLSIAVTLIAILAKEWCYSFMTRRTGAKLIQGRLRQKRWDGIRYWRMEGIICMLPLLMHIALLLFAIGLAIYLWNINSNVALPVVLTTVLTVLYYTITAFLPLFFKYCPYTTALVKLFHPLWTAVFKSIYSRALFQMLIMTPAWLLLHILDFKNRVSGKKSKSDENLENGSQIELRSANTQKTLHDHVQEFEKRFYHRIEKMHKDFLIDRSQPGEDDTPMDEGTSAMLLWMITNCEDPKSVDLALQALAGADPWLPCEIFLGQEIDFQVLRKLERCLYVLESPHLGSDKTAWEELLNNAYLYSRALATLLRGTPANSKMPGVSWNDWENCMRKLQKILDDTTNTRRNRGRISQSTDFEFGTLLLDGSPVMYTHSSDDFYTKQRKRQWEILEQITTKQVAGLPPSAASVRALVNVIAGTLLYAPRSPLPLVDLFNAYNINLRNEDATLGHAIGIALTVARFTDPRLAPVRSIREDSSSSGEATSASSNATVSRPEHARKVYEKLITKQPTQRCTRALLTFGLLGLLDYPTITDDHPSDTRDHKQTMHSNYLTQGEIQRIEKALNLLETPQRHPRESTLLMHEDRHFRYLGYHKLMPLTPPTFDLEAQFEPIVMKWLGFWVGSPRSGTDPDPPGQDIVAMYLEALLSPSRCRLFGRMIVDEMITLILRSSNTSETTNRRLTLKVNPLAPRAKKLCMRSITYSVADWPGCSKRQKQELQTVMTKLIGAGIPAEMISLIPERVDETKNSDEELCLVPYAMRFLWTFTSTLIKNFHPRDNNTLSNQDYARVALLIYSPTTSRPSFWAWTSVWDVGFEITWFRLLGKLCDDDPVNVHNSGVLEELAKVRDSERNRAIGHWPTSADIQSIGLPASGNERQFTWPEVYEHLREKCETAAASREPLSIEVQGMRVDGDEPTIASPRSGLEQPFGIAEQGAPLVQESSTS</sequence>
<organism evidence="4 5">
    <name type="scientific">Rhizoctonia solani</name>
    <dbReference type="NCBI Taxonomy" id="456999"/>
    <lineage>
        <taxon>Eukaryota</taxon>
        <taxon>Fungi</taxon>
        <taxon>Dikarya</taxon>
        <taxon>Basidiomycota</taxon>
        <taxon>Agaricomycotina</taxon>
        <taxon>Agaricomycetes</taxon>
        <taxon>Cantharellales</taxon>
        <taxon>Ceratobasidiaceae</taxon>
        <taxon>Rhizoctonia</taxon>
    </lineage>
</organism>
<feature type="domain" description="DUF6535" evidence="3">
    <location>
        <begin position="47"/>
        <end position="226"/>
    </location>
</feature>
<gene>
    <name evidence="4" type="ORF">RDB_LOCUS105393</name>
</gene>
<evidence type="ECO:0000256" key="2">
    <source>
        <dbReference type="SAM" id="Phobius"/>
    </source>
</evidence>
<dbReference type="AlphaFoldDB" id="A0A8H3D4E5"/>
<name>A0A8H3D4E5_9AGAM</name>
<dbReference type="Pfam" id="PF20153">
    <property type="entry name" value="DUF6535"/>
    <property type="match status" value="1"/>
</dbReference>
<accession>A0A8H3D4E5</accession>
<evidence type="ECO:0000259" key="3">
    <source>
        <dbReference type="Pfam" id="PF20153"/>
    </source>
</evidence>
<feature type="region of interest" description="Disordered" evidence="1">
    <location>
        <begin position="1055"/>
        <end position="1091"/>
    </location>
</feature>
<reference evidence="4" key="1">
    <citation type="submission" date="2021-01" db="EMBL/GenBank/DDBJ databases">
        <authorList>
            <person name="Kaushik A."/>
        </authorList>
    </citation>
    <scope>NUCLEOTIDE SEQUENCE</scope>
    <source>
        <strain evidence="4">Type strain: AG8-Rh-89/</strain>
    </source>
</reference>
<evidence type="ECO:0000256" key="1">
    <source>
        <dbReference type="SAM" id="MobiDB-lite"/>
    </source>
</evidence>
<dbReference type="Proteomes" id="UP000663850">
    <property type="component" value="Unassembled WGS sequence"/>
</dbReference>
<proteinExistence type="predicted"/>
<feature type="transmembrane region" description="Helical" evidence="2">
    <location>
        <begin position="139"/>
        <end position="164"/>
    </location>
</feature>
<protein>
    <recommendedName>
        <fullName evidence="3">DUF6535 domain-containing protein</fullName>
    </recommendedName>
</protein>
<keyword evidence="2" id="KW-0472">Membrane</keyword>
<feature type="transmembrane region" description="Helical" evidence="2">
    <location>
        <begin position="201"/>
        <end position="225"/>
    </location>
</feature>
<dbReference type="InterPro" id="IPR045338">
    <property type="entry name" value="DUF6535"/>
</dbReference>
<feature type="compositionally biased region" description="Low complexity" evidence="1">
    <location>
        <begin position="627"/>
        <end position="639"/>
    </location>
</feature>
<comment type="caution">
    <text evidence="4">The sequence shown here is derived from an EMBL/GenBank/DDBJ whole genome shotgun (WGS) entry which is preliminary data.</text>
</comment>
<keyword evidence="2" id="KW-0812">Transmembrane</keyword>
<feature type="transmembrane region" description="Helical" evidence="2">
    <location>
        <begin position="231"/>
        <end position="259"/>
    </location>
</feature>
<keyword evidence="2" id="KW-1133">Transmembrane helix</keyword>
<feature type="transmembrane region" description="Helical" evidence="2">
    <location>
        <begin position="71"/>
        <end position="89"/>
    </location>
</feature>
<evidence type="ECO:0000313" key="5">
    <source>
        <dbReference type="Proteomes" id="UP000663850"/>
    </source>
</evidence>
<evidence type="ECO:0000313" key="4">
    <source>
        <dbReference type="EMBL" id="CAE6510008.1"/>
    </source>
</evidence>
<feature type="transmembrane region" description="Helical" evidence="2">
    <location>
        <begin position="280"/>
        <end position="301"/>
    </location>
</feature>
<dbReference type="EMBL" id="CAJMWZ010005700">
    <property type="protein sequence ID" value="CAE6510008.1"/>
    <property type="molecule type" value="Genomic_DNA"/>
</dbReference>
<feature type="region of interest" description="Disordered" evidence="1">
    <location>
        <begin position="621"/>
        <end position="644"/>
    </location>
</feature>